<dbReference type="AlphaFoldDB" id="A0A165PYS8"/>
<evidence type="ECO:0000313" key="2">
    <source>
        <dbReference type="Proteomes" id="UP000076727"/>
    </source>
</evidence>
<reference evidence="1 2" key="1">
    <citation type="journal article" date="2016" name="Mol. Biol. Evol.">
        <title>Comparative Genomics of Early-Diverging Mushroom-Forming Fungi Provides Insights into the Origins of Lignocellulose Decay Capabilities.</title>
        <authorList>
            <person name="Nagy L.G."/>
            <person name="Riley R."/>
            <person name="Tritt A."/>
            <person name="Adam C."/>
            <person name="Daum C."/>
            <person name="Floudas D."/>
            <person name="Sun H."/>
            <person name="Yadav J.S."/>
            <person name="Pangilinan J."/>
            <person name="Larsson K.H."/>
            <person name="Matsuura K."/>
            <person name="Barry K."/>
            <person name="Labutti K."/>
            <person name="Kuo R."/>
            <person name="Ohm R.A."/>
            <person name="Bhattacharya S.S."/>
            <person name="Shirouzu T."/>
            <person name="Yoshinaga Y."/>
            <person name="Martin F.M."/>
            <person name="Grigoriev I.V."/>
            <person name="Hibbett D.S."/>
        </authorList>
    </citation>
    <scope>NUCLEOTIDE SEQUENCE [LARGE SCALE GENOMIC DNA]</scope>
    <source>
        <strain evidence="1 2">L-15889</strain>
    </source>
</reference>
<gene>
    <name evidence="1" type="ORF">DAEQUDRAFT_310224</name>
</gene>
<keyword evidence="2" id="KW-1185">Reference proteome</keyword>
<sequence>MRTFQSRIPHETPPIAGASASDVDLETCATDRPGRRLGERWSWRAGCHIAAHLPLSVRHRVLSYVVHLPLLHGVALAIELPQRLVLMVGQLDGQFYPDQTCLSSASHRGVKKF</sequence>
<organism evidence="1 2">
    <name type="scientific">Daedalea quercina L-15889</name>
    <dbReference type="NCBI Taxonomy" id="1314783"/>
    <lineage>
        <taxon>Eukaryota</taxon>
        <taxon>Fungi</taxon>
        <taxon>Dikarya</taxon>
        <taxon>Basidiomycota</taxon>
        <taxon>Agaricomycotina</taxon>
        <taxon>Agaricomycetes</taxon>
        <taxon>Polyporales</taxon>
        <taxon>Fomitopsis</taxon>
    </lineage>
</organism>
<name>A0A165PYS8_9APHY</name>
<proteinExistence type="predicted"/>
<dbReference type="Proteomes" id="UP000076727">
    <property type="component" value="Unassembled WGS sequence"/>
</dbReference>
<evidence type="ECO:0000313" key="1">
    <source>
        <dbReference type="EMBL" id="KZT68792.1"/>
    </source>
</evidence>
<dbReference type="EMBL" id="KV429063">
    <property type="protein sequence ID" value="KZT68792.1"/>
    <property type="molecule type" value="Genomic_DNA"/>
</dbReference>
<accession>A0A165PYS8</accession>
<protein>
    <submittedName>
        <fullName evidence="1">Uncharacterized protein</fullName>
    </submittedName>
</protein>